<sequence length="326" mass="35769">MDHTKRLRITGVIVAVIVVFSIAGYIDLIHPGTVDKGKEITVGTDVNGIHINKIVSLSPAATGTLYALGVSSDIIAVGPCTHFPYNVTENLQKVTCYPDFSAQQIINLKPDAVISSSSYKATEVQELLDAGINYIYLDSGSGSTFHLIEKQDTLLGKLTGTMSNASKLNSWMNTSLNDFKDTGLTNKSVFYALCIENHAPWTSGNNTFINSMFNYAHLKNVMTDSGFFQASTQVVANDSPQVLLLGTRVNLSQINTPTYESTPAYKNDSVFQITDADVYSEPNFRDIFAIQDLIQSVYNKTVNIPEFPLHLEYNVNPTSTVEKVKT</sequence>
<dbReference type="PANTHER" id="PTHR30535:SF34">
    <property type="entry name" value="MOLYBDATE-BINDING PROTEIN MOLA"/>
    <property type="match status" value="1"/>
</dbReference>
<dbReference type="PANTHER" id="PTHR30535">
    <property type="entry name" value="VITAMIN B12-BINDING PROTEIN"/>
    <property type="match status" value="1"/>
</dbReference>
<proteinExistence type="predicted"/>
<keyword evidence="1" id="KW-1133">Transmembrane helix</keyword>
<dbReference type="GeneID" id="16026087"/>
<dbReference type="Pfam" id="PF01497">
    <property type="entry name" value="Peripla_BP_2"/>
    <property type="match status" value="1"/>
</dbReference>
<evidence type="ECO:0000313" key="4">
    <source>
        <dbReference type="Proteomes" id="UP000014660"/>
    </source>
</evidence>
<keyword evidence="4" id="KW-1185">Reference proteome</keyword>
<dbReference type="Gene3D" id="3.40.50.1980">
    <property type="entry name" value="Nitrogenase molybdenum iron protein domain"/>
    <property type="match status" value="2"/>
</dbReference>
<dbReference type="Proteomes" id="UP000014660">
    <property type="component" value="Chromosome"/>
</dbReference>
<evidence type="ECO:0000313" key="3">
    <source>
        <dbReference type="EMBL" id="AGO61873.1"/>
    </source>
</evidence>
<dbReference type="InterPro" id="IPR002491">
    <property type="entry name" value="ABC_transptr_periplasmic_BD"/>
</dbReference>
<dbReference type="PROSITE" id="PS50983">
    <property type="entry name" value="FE_B12_PBP"/>
    <property type="match status" value="1"/>
</dbReference>
<feature type="transmembrane region" description="Helical" evidence="1">
    <location>
        <begin position="7"/>
        <end position="26"/>
    </location>
</feature>
<dbReference type="RefSeq" id="WP_009887987.1">
    <property type="nucleotide sequence ID" value="NC_021592.1"/>
</dbReference>
<accession>S0ARP2</accession>
<dbReference type="HOGENOM" id="CLU_038034_2_8_2"/>
<dbReference type="SUPFAM" id="SSF53807">
    <property type="entry name" value="Helical backbone' metal receptor"/>
    <property type="match status" value="1"/>
</dbReference>
<gene>
    <name evidence="3" type="ORF">FACI_IFERC00001G1897</name>
</gene>
<evidence type="ECO:0000256" key="1">
    <source>
        <dbReference type="SAM" id="Phobius"/>
    </source>
</evidence>
<dbReference type="KEGG" id="fac:FACI_IFERC01G1897"/>
<reference evidence="3 4" key="1">
    <citation type="journal article" date="2007" name="Proc. Natl. Acad. Sci. U.S.A.">
        <title>Genome dynamics in a natural archaeal population.</title>
        <authorList>
            <person name="Allen E.E."/>
            <person name="Tyson G.W."/>
            <person name="Whitaker R.J."/>
            <person name="Detter J.C."/>
            <person name="Richardson P.M."/>
            <person name="Banfield J.F."/>
        </authorList>
    </citation>
    <scope>NUCLEOTIDE SEQUENCE [LARGE SCALE GENOMIC DNA]</scope>
    <source>
        <strain evidence="4">fer1</strain>
    </source>
</reference>
<feature type="domain" description="Fe/B12 periplasmic-binding" evidence="2">
    <location>
        <begin position="53"/>
        <end position="301"/>
    </location>
</feature>
<dbReference type="GO" id="GO:0071281">
    <property type="term" value="P:cellular response to iron ion"/>
    <property type="evidence" value="ECO:0007669"/>
    <property type="project" value="TreeGrafter"/>
</dbReference>
<dbReference type="CDD" id="cd01143">
    <property type="entry name" value="YvrC"/>
    <property type="match status" value="1"/>
</dbReference>
<dbReference type="EMBL" id="CP004145">
    <property type="protein sequence ID" value="AGO61873.1"/>
    <property type="molecule type" value="Genomic_DNA"/>
</dbReference>
<protein>
    <recommendedName>
        <fullName evidence="2">Fe/B12 periplasmic-binding domain-containing protein</fullName>
    </recommendedName>
</protein>
<name>S0ARP2_FERAC</name>
<dbReference type="AlphaFoldDB" id="S0ARP2"/>
<keyword evidence="1" id="KW-0812">Transmembrane</keyword>
<dbReference type="InterPro" id="IPR050902">
    <property type="entry name" value="ABC_Transporter_SBP"/>
</dbReference>
<evidence type="ECO:0000259" key="2">
    <source>
        <dbReference type="PROSITE" id="PS50983"/>
    </source>
</evidence>
<organism evidence="3 4">
    <name type="scientific">Ferroplasma acidarmanus Fer1</name>
    <dbReference type="NCBI Taxonomy" id="333146"/>
    <lineage>
        <taxon>Archaea</taxon>
        <taxon>Methanobacteriati</taxon>
        <taxon>Thermoplasmatota</taxon>
        <taxon>Thermoplasmata</taxon>
        <taxon>Thermoplasmatales</taxon>
        <taxon>Ferroplasmaceae</taxon>
        <taxon>Ferroplasma</taxon>
    </lineage>
</organism>
<keyword evidence="1" id="KW-0472">Membrane</keyword>